<proteinExistence type="predicted"/>
<sequence>MFEYVLILNITRRGANILFFLLRAIVYNSNMEQQTLLHERKDLVTSPDEITYIKKQVPVKQTFSMTTLTLNPNLIPV</sequence>
<dbReference type="Proteomes" id="UP000663829">
    <property type="component" value="Unassembled WGS sequence"/>
</dbReference>
<evidence type="ECO:0000313" key="3">
    <source>
        <dbReference type="EMBL" id="CAF3563178.1"/>
    </source>
</evidence>
<evidence type="ECO:0000313" key="5">
    <source>
        <dbReference type="Proteomes" id="UP000663829"/>
    </source>
</evidence>
<evidence type="ECO:0000313" key="1">
    <source>
        <dbReference type="EMBL" id="CAF0781483.1"/>
    </source>
</evidence>
<keyword evidence="5" id="KW-1185">Reference proteome</keyword>
<organism evidence="2 5">
    <name type="scientific">Didymodactylos carnosus</name>
    <dbReference type="NCBI Taxonomy" id="1234261"/>
    <lineage>
        <taxon>Eukaryota</taxon>
        <taxon>Metazoa</taxon>
        <taxon>Spiralia</taxon>
        <taxon>Gnathifera</taxon>
        <taxon>Rotifera</taxon>
        <taxon>Eurotatoria</taxon>
        <taxon>Bdelloidea</taxon>
        <taxon>Philodinida</taxon>
        <taxon>Philodinidae</taxon>
        <taxon>Didymodactylos</taxon>
    </lineage>
</organism>
<dbReference type="Proteomes" id="UP000677228">
    <property type="component" value="Unassembled WGS sequence"/>
</dbReference>
<comment type="caution">
    <text evidence="2">The sequence shown here is derived from an EMBL/GenBank/DDBJ whole genome shotgun (WGS) entry which is preliminary data.</text>
</comment>
<protein>
    <submittedName>
        <fullName evidence="2">Uncharacterized protein</fullName>
    </submittedName>
</protein>
<dbReference type="Proteomes" id="UP000682733">
    <property type="component" value="Unassembled WGS sequence"/>
</dbReference>
<evidence type="ECO:0000313" key="2">
    <source>
        <dbReference type="EMBL" id="CAF0875527.1"/>
    </source>
</evidence>
<dbReference type="EMBL" id="CAJNOK010000889">
    <property type="protein sequence ID" value="CAF0781483.1"/>
    <property type="molecule type" value="Genomic_DNA"/>
</dbReference>
<dbReference type="EMBL" id="CAJOBC010001191">
    <property type="protein sequence ID" value="CAF3662432.1"/>
    <property type="molecule type" value="Genomic_DNA"/>
</dbReference>
<evidence type="ECO:0000313" key="4">
    <source>
        <dbReference type="EMBL" id="CAF3662432.1"/>
    </source>
</evidence>
<dbReference type="AlphaFoldDB" id="A0A813Y1P3"/>
<dbReference type="EMBL" id="CAJOBA010000889">
    <property type="protein sequence ID" value="CAF3563178.1"/>
    <property type="molecule type" value="Genomic_DNA"/>
</dbReference>
<dbReference type="Proteomes" id="UP000681722">
    <property type="component" value="Unassembled WGS sequence"/>
</dbReference>
<accession>A0A813Y1P3</accession>
<name>A0A813Y1P3_9BILA</name>
<gene>
    <name evidence="2" type="ORF">GPM918_LOCUS7329</name>
    <name evidence="1" type="ORF">OVA965_LOCUS3633</name>
    <name evidence="4" type="ORF">SRO942_LOCUS7329</name>
    <name evidence="3" type="ORF">TMI583_LOCUS3632</name>
</gene>
<dbReference type="EMBL" id="CAJNOQ010001191">
    <property type="protein sequence ID" value="CAF0875527.1"/>
    <property type="molecule type" value="Genomic_DNA"/>
</dbReference>
<reference evidence="2" key="1">
    <citation type="submission" date="2021-02" db="EMBL/GenBank/DDBJ databases">
        <authorList>
            <person name="Nowell W R."/>
        </authorList>
    </citation>
    <scope>NUCLEOTIDE SEQUENCE</scope>
</reference>